<dbReference type="Proteomes" id="UP000886595">
    <property type="component" value="Unassembled WGS sequence"/>
</dbReference>
<reference evidence="2 3" key="1">
    <citation type="submission" date="2020-02" db="EMBL/GenBank/DDBJ databases">
        <authorList>
            <person name="Ma Q."/>
            <person name="Huang Y."/>
            <person name="Song X."/>
            <person name="Pei D."/>
        </authorList>
    </citation>
    <scope>NUCLEOTIDE SEQUENCE [LARGE SCALE GENOMIC DNA]</scope>
    <source>
        <strain evidence="2">Sxm20200214</strain>
        <tissue evidence="2">Leaf</tissue>
    </source>
</reference>
<dbReference type="EMBL" id="JAAMPC010000001">
    <property type="protein sequence ID" value="KAG2330256.1"/>
    <property type="molecule type" value="Genomic_DNA"/>
</dbReference>
<keyword evidence="3" id="KW-1185">Reference proteome</keyword>
<sequence>MKDLNSNNKKVDNRSKLGDDNGFEFQVHWLRFSQAPVRHQLLRTPVKLVYDGVFKFLDDRGCGFKLVDDGGSSFR</sequence>
<evidence type="ECO:0000313" key="3">
    <source>
        <dbReference type="Proteomes" id="UP000886595"/>
    </source>
</evidence>
<protein>
    <submittedName>
        <fullName evidence="2">Uncharacterized protein</fullName>
    </submittedName>
</protein>
<dbReference type="AlphaFoldDB" id="A0A8X7WHE0"/>
<feature type="region of interest" description="Disordered" evidence="1">
    <location>
        <begin position="1"/>
        <end position="20"/>
    </location>
</feature>
<proteinExistence type="predicted"/>
<name>A0A8X7WHE0_BRACI</name>
<organism evidence="2 3">
    <name type="scientific">Brassica carinata</name>
    <name type="common">Ethiopian mustard</name>
    <name type="synonym">Abyssinian cabbage</name>
    <dbReference type="NCBI Taxonomy" id="52824"/>
    <lineage>
        <taxon>Eukaryota</taxon>
        <taxon>Viridiplantae</taxon>
        <taxon>Streptophyta</taxon>
        <taxon>Embryophyta</taxon>
        <taxon>Tracheophyta</taxon>
        <taxon>Spermatophyta</taxon>
        <taxon>Magnoliopsida</taxon>
        <taxon>eudicotyledons</taxon>
        <taxon>Gunneridae</taxon>
        <taxon>Pentapetalae</taxon>
        <taxon>rosids</taxon>
        <taxon>malvids</taxon>
        <taxon>Brassicales</taxon>
        <taxon>Brassicaceae</taxon>
        <taxon>Brassiceae</taxon>
        <taxon>Brassica</taxon>
    </lineage>
</organism>
<feature type="compositionally biased region" description="Basic and acidic residues" evidence="1">
    <location>
        <begin position="1"/>
        <end position="19"/>
    </location>
</feature>
<evidence type="ECO:0000313" key="2">
    <source>
        <dbReference type="EMBL" id="KAG2330256.1"/>
    </source>
</evidence>
<evidence type="ECO:0000256" key="1">
    <source>
        <dbReference type="SAM" id="MobiDB-lite"/>
    </source>
</evidence>
<accession>A0A8X7WHE0</accession>
<comment type="caution">
    <text evidence="2">The sequence shown here is derived from an EMBL/GenBank/DDBJ whole genome shotgun (WGS) entry which is preliminary data.</text>
</comment>
<gene>
    <name evidence="2" type="ORF">Bca52824_001436</name>
</gene>